<dbReference type="OrthoDB" id="9808939at2"/>
<sequence length="232" mass="25896">MPSFHSPMDELIATVQILRERCAWTRALTHESLRTYLIEESYEVLDAIGAKDPALLKEELGDLLFQILLHSLIEQEAEAFTLQDVAAALNAKLLRRNQHVFDAQGHIRPEITKDIQEIIRVWDAAKQAERAQGERPRKNAGLPAGLPSLTLAQKLLDRHSRADSPAAAGHRGTAQLRERVQDEKQLAAELMALTARAQELGLDAESVLREQIQRSYGTAQDETSSSELPAKR</sequence>
<dbReference type="GO" id="GO:0006203">
    <property type="term" value="P:dGTP catabolic process"/>
    <property type="evidence" value="ECO:0007669"/>
    <property type="project" value="TreeGrafter"/>
</dbReference>
<dbReference type="InterPro" id="IPR004518">
    <property type="entry name" value="MazG-like_dom"/>
</dbReference>
<dbReference type="RefSeq" id="WP_141365199.1">
    <property type="nucleotide sequence ID" value="NZ_BAAAJL010000006.1"/>
</dbReference>
<feature type="region of interest" description="Disordered" evidence="1">
    <location>
        <begin position="213"/>
        <end position="232"/>
    </location>
</feature>
<evidence type="ECO:0000259" key="2">
    <source>
        <dbReference type="Pfam" id="PF03819"/>
    </source>
</evidence>
<accession>A0A4Y4DSB8</accession>
<protein>
    <submittedName>
        <fullName evidence="3">Nucleoside triphosphate pyrophosphohydrolase</fullName>
    </submittedName>
</protein>
<dbReference type="Gene3D" id="1.10.287.1080">
    <property type="entry name" value="MazG-like"/>
    <property type="match status" value="1"/>
</dbReference>
<dbReference type="AlphaFoldDB" id="A0A4Y4DSB8"/>
<name>A0A4Y4DSB8_GLUUR</name>
<keyword evidence="4" id="KW-1185">Reference proteome</keyword>
<keyword evidence="3" id="KW-0378">Hydrolase</keyword>
<dbReference type="GO" id="GO:0046061">
    <property type="term" value="P:dATP catabolic process"/>
    <property type="evidence" value="ECO:0007669"/>
    <property type="project" value="TreeGrafter"/>
</dbReference>
<dbReference type="SUPFAM" id="SSF101386">
    <property type="entry name" value="all-alpha NTP pyrophosphatases"/>
    <property type="match status" value="1"/>
</dbReference>
<dbReference type="EMBL" id="BJNY01000012">
    <property type="protein sequence ID" value="GED06804.1"/>
    <property type="molecule type" value="Genomic_DNA"/>
</dbReference>
<comment type="caution">
    <text evidence="3">The sequence shown here is derived from an EMBL/GenBank/DDBJ whole genome shotgun (WGS) entry which is preliminary data.</text>
</comment>
<feature type="domain" description="NTP pyrophosphohydrolase MazG-like" evidence="2">
    <location>
        <begin position="29"/>
        <end position="101"/>
    </location>
</feature>
<proteinExistence type="predicted"/>
<dbReference type="InterPro" id="IPR011551">
    <property type="entry name" value="NTP_PyrPHydrolase_MazG"/>
</dbReference>
<evidence type="ECO:0000256" key="1">
    <source>
        <dbReference type="SAM" id="MobiDB-lite"/>
    </source>
</evidence>
<dbReference type="PANTHER" id="PTHR30522">
    <property type="entry name" value="NUCLEOSIDE TRIPHOSPHATE PYROPHOSPHOHYDROLASE"/>
    <property type="match status" value="1"/>
</dbReference>
<dbReference type="GO" id="GO:0047429">
    <property type="term" value="F:nucleoside triphosphate diphosphatase activity"/>
    <property type="evidence" value="ECO:0007669"/>
    <property type="project" value="TreeGrafter"/>
</dbReference>
<dbReference type="Pfam" id="PF03819">
    <property type="entry name" value="MazG"/>
    <property type="match status" value="1"/>
</dbReference>
<dbReference type="GO" id="GO:0046047">
    <property type="term" value="P:TTP catabolic process"/>
    <property type="evidence" value="ECO:0007669"/>
    <property type="project" value="TreeGrafter"/>
</dbReference>
<reference evidence="3 4" key="1">
    <citation type="submission" date="2019-06" db="EMBL/GenBank/DDBJ databases">
        <title>Whole genome shotgun sequence of Glutamicibacter uratoxydans NBRC 15515.</title>
        <authorList>
            <person name="Hosoyama A."/>
            <person name="Uohara A."/>
            <person name="Ohji S."/>
            <person name="Ichikawa N."/>
        </authorList>
    </citation>
    <scope>NUCLEOTIDE SEQUENCE [LARGE SCALE GENOMIC DNA]</scope>
    <source>
        <strain evidence="3 4">NBRC 15515</strain>
    </source>
</reference>
<dbReference type="PANTHER" id="PTHR30522:SF0">
    <property type="entry name" value="NUCLEOSIDE TRIPHOSPHATE PYROPHOSPHOHYDROLASE"/>
    <property type="match status" value="1"/>
</dbReference>
<dbReference type="GO" id="GO:0046076">
    <property type="term" value="P:dTTP catabolic process"/>
    <property type="evidence" value="ECO:0007669"/>
    <property type="project" value="TreeGrafter"/>
</dbReference>
<evidence type="ECO:0000313" key="3">
    <source>
        <dbReference type="EMBL" id="GED06804.1"/>
    </source>
</evidence>
<dbReference type="InterPro" id="IPR048015">
    <property type="entry name" value="NTP-PPase_MazG-like_N"/>
</dbReference>
<dbReference type="GO" id="GO:0046081">
    <property type="term" value="P:dUTP catabolic process"/>
    <property type="evidence" value="ECO:0007669"/>
    <property type="project" value="TreeGrafter"/>
</dbReference>
<organism evidence="3 4">
    <name type="scientific">Glutamicibacter uratoxydans</name>
    <name type="common">Arthrobacter uratoxydans</name>
    <dbReference type="NCBI Taxonomy" id="43667"/>
    <lineage>
        <taxon>Bacteria</taxon>
        <taxon>Bacillati</taxon>
        <taxon>Actinomycetota</taxon>
        <taxon>Actinomycetes</taxon>
        <taxon>Micrococcales</taxon>
        <taxon>Micrococcaceae</taxon>
        <taxon>Glutamicibacter</taxon>
    </lineage>
</organism>
<dbReference type="GO" id="GO:0046052">
    <property type="term" value="P:UTP catabolic process"/>
    <property type="evidence" value="ECO:0007669"/>
    <property type="project" value="TreeGrafter"/>
</dbReference>
<dbReference type="Proteomes" id="UP000316612">
    <property type="component" value="Unassembled WGS sequence"/>
</dbReference>
<gene>
    <name evidence="3" type="ORF">AUR04nite_23360</name>
</gene>
<dbReference type="CDD" id="cd11528">
    <property type="entry name" value="NTP-PPase_MazG_Nterm"/>
    <property type="match status" value="1"/>
</dbReference>
<evidence type="ECO:0000313" key="4">
    <source>
        <dbReference type="Proteomes" id="UP000316612"/>
    </source>
</evidence>